<keyword evidence="3 9" id="KW-0645">Protease</keyword>
<evidence type="ECO:0000256" key="4">
    <source>
        <dbReference type="ARBA" id="ARBA00022692"/>
    </source>
</evidence>
<protein>
    <recommendedName>
        <fullName evidence="9">Lipoprotein signal peptidase</fullName>
        <ecNumber evidence="9">3.4.23.36</ecNumber>
    </recommendedName>
    <alternativeName>
        <fullName evidence="9">Prolipoprotein signal peptidase</fullName>
    </alternativeName>
    <alternativeName>
        <fullName evidence="9">Signal peptidase II</fullName>
        <shortName evidence="9">SPase II</shortName>
    </alternativeName>
</protein>
<evidence type="ECO:0000256" key="10">
    <source>
        <dbReference type="RuleBase" id="RU000594"/>
    </source>
</evidence>
<evidence type="ECO:0000256" key="6">
    <source>
        <dbReference type="ARBA" id="ARBA00022801"/>
    </source>
</evidence>
<evidence type="ECO:0000256" key="5">
    <source>
        <dbReference type="ARBA" id="ARBA00022750"/>
    </source>
</evidence>
<evidence type="ECO:0000313" key="12">
    <source>
        <dbReference type="EMBL" id="KCZ92483.1"/>
    </source>
</evidence>
<dbReference type="NCBIfam" id="TIGR00077">
    <property type="entry name" value="lspA"/>
    <property type="match status" value="1"/>
</dbReference>
<feature type="active site" evidence="9">
    <location>
        <position position="131"/>
    </location>
</feature>
<comment type="similarity">
    <text evidence="1 9 11">Belongs to the peptidase A8 family.</text>
</comment>
<organism evidence="12 13">
    <name type="scientific">Hyphomonas hirschiana VP5</name>
    <dbReference type="NCBI Taxonomy" id="1280951"/>
    <lineage>
        <taxon>Bacteria</taxon>
        <taxon>Pseudomonadati</taxon>
        <taxon>Pseudomonadota</taxon>
        <taxon>Alphaproteobacteria</taxon>
        <taxon>Hyphomonadales</taxon>
        <taxon>Hyphomonadaceae</taxon>
        <taxon>Hyphomonas</taxon>
    </lineage>
</organism>
<keyword evidence="5 9" id="KW-0064">Aspartyl protease</keyword>
<dbReference type="GO" id="GO:0004190">
    <property type="term" value="F:aspartic-type endopeptidase activity"/>
    <property type="evidence" value="ECO:0007669"/>
    <property type="project" value="UniProtKB-UniRule"/>
</dbReference>
<dbReference type="RefSeq" id="WP_011646734.1">
    <property type="nucleotide sequence ID" value="NZ_ARYI01000009.1"/>
</dbReference>
<dbReference type="PANTHER" id="PTHR33695">
    <property type="entry name" value="LIPOPROTEIN SIGNAL PEPTIDASE"/>
    <property type="match status" value="1"/>
</dbReference>
<keyword evidence="8 9" id="KW-0472">Membrane</keyword>
<dbReference type="GO" id="GO:0005886">
    <property type="term" value="C:plasma membrane"/>
    <property type="evidence" value="ECO:0007669"/>
    <property type="project" value="UniProtKB-SubCell"/>
</dbReference>
<keyword evidence="13" id="KW-1185">Reference proteome</keyword>
<evidence type="ECO:0000313" key="13">
    <source>
        <dbReference type="Proteomes" id="UP000025061"/>
    </source>
</evidence>
<evidence type="ECO:0000256" key="9">
    <source>
        <dbReference type="HAMAP-Rule" id="MF_00161"/>
    </source>
</evidence>
<evidence type="ECO:0000256" key="1">
    <source>
        <dbReference type="ARBA" id="ARBA00006139"/>
    </source>
</evidence>
<comment type="catalytic activity">
    <reaction evidence="9 10">
        <text>Release of signal peptides from bacterial membrane prolipoproteins. Hydrolyzes -Xaa-Yaa-Zaa-|-(S,diacylglyceryl)Cys-, in which Xaa is hydrophobic (preferably Leu), and Yaa (Ala or Ser) and Zaa (Gly or Ala) have small, neutral side chains.</text>
        <dbReference type="EC" id="3.4.23.36"/>
    </reaction>
</comment>
<dbReference type="EMBL" id="ARYI01000009">
    <property type="protein sequence ID" value="KCZ92483.1"/>
    <property type="molecule type" value="Genomic_DNA"/>
</dbReference>
<evidence type="ECO:0000256" key="8">
    <source>
        <dbReference type="ARBA" id="ARBA00023136"/>
    </source>
</evidence>
<keyword evidence="7 9" id="KW-1133">Transmembrane helix</keyword>
<accession>A0A059FPU8</accession>
<evidence type="ECO:0000256" key="3">
    <source>
        <dbReference type="ARBA" id="ARBA00022670"/>
    </source>
</evidence>
<dbReference type="InterPro" id="IPR001872">
    <property type="entry name" value="Peptidase_A8"/>
</dbReference>
<dbReference type="OrthoDB" id="9810259at2"/>
<evidence type="ECO:0000256" key="7">
    <source>
        <dbReference type="ARBA" id="ARBA00022989"/>
    </source>
</evidence>
<dbReference type="Proteomes" id="UP000025061">
    <property type="component" value="Unassembled WGS sequence"/>
</dbReference>
<dbReference type="HAMAP" id="MF_00161">
    <property type="entry name" value="LspA"/>
    <property type="match status" value="1"/>
</dbReference>
<gene>
    <name evidence="9" type="primary">lspA</name>
    <name evidence="12" type="ORF">HHI_10896</name>
</gene>
<comment type="subcellular location">
    <subcellularLocation>
        <location evidence="9">Cell membrane</location>
        <topology evidence="9">Multi-pass membrane protein</topology>
    </subcellularLocation>
</comment>
<comment type="function">
    <text evidence="9 10">This protein specifically catalyzes the removal of signal peptides from prolipoproteins.</text>
</comment>
<keyword evidence="6 9" id="KW-0378">Hydrolase</keyword>
<keyword evidence="4 9" id="KW-0812">Transmembrane</keyword>
<feature type="transmembrane region" description="Helical" evidence="9">
    <location>
        <begin position="87"/>
        <end position="103"/>
    </location>
</feature>
<name>A0A059FPU8_9PROT</name>
<dbReference type="UniPathway" id="UPA00665"/>
<dbReference type="PANTHER" id="PTHR33695:SF1">
    <property type="entry name" value="LIPOPROTEIN SIGNAL PEPTIDASE"/>
    <property type="match status" value="1"/>
</dbReference>
<dbReference type="PROSITE" id="PS00855">
    <property type="entry name" value="SPASE_II"/>
    <property type="match status" value="1"/>
</dbReference>
<proteinExistence type="inferred from homology"/>
<evidence type="ECO:0000256" key="11">
    <source>
        <dbReference type="RuleBase" id="RU004181"/>
    </source>
</evidence>
<feature type="transmembrane region" description="Helical" evidence="9">
    <location>
        <begin position="61"/>
        <end position="80"/>
    </location>
</feature>
<feature type="transmembrane region" description="Helical" evidence="9">
    <location>
        <begin position="123"/>
        <end position="143"/>
    </location>
</feature>
<comment type="caution">
    <text evidence="9">Lacks conserved residue(s) required for the propagation of feature annotation.</text>
</comment>
<feature type="active site" evidence="9">
    <location>
        <position position="113"/>
    </location>
</feature>
<dbReference type="PRINTS" id="PR00781">
    <property type="entry name" value="LIPOSIGPTASE"/>
</dbReference>
<dbReference type="AlphaFoldDB" id="A0A059FPU8"/>
<dbReference type="EC" id="3.4.23.36" evidence="9"/>
<reference evidence="12 13" key="1">
    <citation type="submission" date="2013-04" db="EMBL/GenBank/DDBJ databases">
        <title>Hyphomonas hirschiana VP5 Genome Sequencing.</title>
        <authorList>
            <person name="Lai Q."/>
            <person name="Shao Z."/>
        </authorList>
    </citation>
    <scope>NUCLEOTIDE SEQUENCE [LARGE SCALE GENOMIC DNA]</scope>
    <source>
        <strain evidence="12 13">VP5</strain>
    </source>
</reference>
<dbReference type="Pfam" id="PF01252">
    <property type="entry name" value="Peptidase_A8"/>
    <property type="match status" value="1"/>
</dbReference>
<dbReference type="GO" id="GO:0006508">
    <property type="term" value="P:proteolysis"/>
    <property type="evidence" value="ECO:0007669"/>
    <property type="project" value="UniProtKB-KW"/>
</dbReference>
<evidence type="ECO:0000256" key="2">
    <source>
        <dbReference type="ARBA" id="ARBA00022475"/>
    </source>
</evidence>
<keyword evidence="2 9" id="KW-1003">Cell membrane</keyword>
<comment type="pathway">
    <text evidence="9">Protein modification; lipoprotein biosynthesis (signal peptide cleavage).</text>
</comment>
<sequence length="154" mass="16595">MNRLLGATALLAVPALDLGTKAWARSRLHEAQPLELLPFFDLTLSFNRGVSFGLFGTASSAWPVIVITAAITVALAFWFWRTTRSGEQLALALIVGGALGNLIDRVHRGAVTDFLDFHAAGWHWPAFNLADTAIVCGAVLLLCHSLSPRNQTST</sequence>
<comment type="caution">
    <text evidence="12">The sequence shown here is derived from an EMBL/GenBank/DDBJ whole genome shotgun (WGS) entry which is preliminary data.</text>
</comment>